<reference evidence="7 8" key="1">
    <citation type="submission" date="2019-06" db="EMBL/GenBank/DDBJ databases">
        <title>Whole genome shotgun sequence of Vibrio comitans NBRC 102076.</title>
        <authorList>
            <person name="Hosoyama A."/>
            <person name="Uohara A."/>
            <person name="Ohji S."/>
            <person name="Ichikawa N."/>
        </authorList>
    </citation>
    <scope>NUCLEOTIDE SEQUENCE [LARGE SCALE GENOMIC DNA]</scope>
    <source>
        <strain evidence="7 8">NBRC 102076</strain>
    </source>
</reference>
<evidence type="ECO:0000256" key="3">
    <source>
        <dbReference type="ARBA" id="ARBA00022764"/>
    </source>
</evidence>
<comment type="caution">
    <text evidence="7">The sequence shown here is derived from an EMBL/GenBank/DDBJ whole genome shotgun (WGS) entry which is preliminary data.</text>
</comment>
<gene>
    <name evidence="7" type="ORF">VCO01S_08270</name>
</gene>
<evidence type="ECO:0000259" key="6">
    <source>
        <dbReference type="Pfam" id="PF16332"/>
    </source>
</evidence>
<dbReference type="InterPro" id="IPR032518">
    <property type="entry name" value="HepII_N"/>
</dbReference>
<dbReference type="PANTHER" id="PTHR39210:SF1">
    <property type="entry name" value="HEPARIN-SULFATE LYASE"/>
    <property type="match status" value="1"/>
</dbReference>
<dbReference type="SUPFAM" id="SSF48230">
    <property type="entry name" value="Chondroitin AC/alginate lyase"/>
    <property type="match status" value="1"/>
</dbReference>
<dbReference type="InterPro" id="IPR012480">
    <property type="entry name" value="Hepar_II_III_C"/>
</dbReference>
<feature type="domain" description="Heparinase II/III-like C-terminal" evidence="5">
    <location>
        <begin position="469"/>
        <end position="625"/>
    </location>
</feature>
<protein>
    <submittedName>
        <fullName evidence="7">Oligo alginate lyase</fullName>
    </submittedName>
</protein>
<organism evidence="7 8">
    <name type="scientific">Vibrio comitans NBRC 102076</name>
    <dbReference type="NCBI Taxonomy" id="1219078"/>
    <lineage>
        <taxon>Bacteria</taxon>
        <taxon>Pseudomonadati</taxon>
        <taxon>Pseudomonadota</taxon>
        <taxon>Gammaproteobacteria</taxon>
        <taxon>Vibrionales</taxon>
        <taxon>Vibrionaceae</taxon>
        <taxon>Vibrio</taxon>
    </lineage>
</organism>
<dbReference type="InterPro" id="IPR008929">
    <property type="entry name" value="Chondroitin_lyas"/>
</dbReference>
<evidence type="ECO:0000259" key="5">
    <source>
        <dbReference type="Pfam" id="PF07940"/>
    </source>
</evidence>
<accession>A0A4Y3ILI9</accession>
<dbReference type="Proteomes" id="UP000318242">
    <property type="component" value="Unassembled WGS sequence"/>
</dbReference>
<keyword evidence="3" id="KW-0574">Periplasm</keyword>
<keyword evidence="2" id="KW-0732">Signal</keyword>
<evidence type="ECO:0000256" key="4">
    <source>
        <dbReference type="ARBA" id="ARBA00023239"/>
    </source>
</evidence>
<comment type="subcellular location">
    <subcellularLocation>
        <location evidence="1">Periplasm</location>
    </subcellularLocation>
</comment>
<evidence type="ECO:0000256" key="2">
    <source>
        <dbReference type="ARBA" id="ARBA00022729"/>
    </source>
</evidence>
<keyword evidence="8" id="KW-1185">Reference proteome</keyword>
<dbReference type="Gene3D" id="2.60.40.10">
    <property type="entry name" value="Immunoglobulins"/>
    <property type="match status" value="1"/>
</dbReference>
<dbReference type="Pfam" id="PF16332">
    <property type="entry name" value="DUF4962"/>
    <property type="match status" value="1"/>
</dbReference>
<evidence type="ECO:0000256" key="1">
    <source>
        <dbReference type="ARBA" id="ARBA00004418"/>
    </source>
</evidence>
<proteinExistence type="predicted"/>
<dbReference type="EMBL" id="BJLH01000003">
    <property type="protein sequence ID" value="GEA59634.1"/>
    <property type="molecule type" value="Genomic_DNA"/>
</dbReference>
<feature type="domain" description="Heparinase II N-terminal" evidence="6">
    <location>
        <begin position="78"/>
        <end position="390"/>
    </location>
</feature>
<dbReference type="GO" id="GO:0016829">
    <property type="term" value="F:lyase activity"/>
    <property type="evidence" value="ECO:0007669"/>
    <property type="project" value="UniProtKB-KW"/>
</dbReference>
<dbReference type="Gene3D" id="2.70.98.70">
    <property type="match status" value="1"/>
</dbReference>
<sequence length="739" mass="84642">MLSLQRTHDFQVFMSPAHKQELQTNPPSFNWPQPGYQDTFTIELEHTSKPLQWCWDKVSSPFQLPFSLPLGNYRWRVLNDDHQASEWFSFTVTEESEDYLAPTAKELFELCENHDQFLMYFNEDTNLVRISSWMAYEKLKNTASLADIDAITYPTHYRRGEEEGKRTAIANVRKWIDRDLMSQALLYKIWGDEQSGELAASLLLKLAEWSPEGPASLLRPCTWGDEVGLSLARNLYLAYHWLAPLLTDSEKSFVRPMLIRIAYQMEERLEQDQFKQFPGHSHTSRLPAYLGIAALALHKEYNREVCERWLNYSLMIYRGVLPFYGGEDGSWAEGPFYSSSYSKWFHPFFLSVERISGFSFYNHPFYKNYSKFAMDYVANEADIHPFGDGFWCKRDGLEWPGFFAQNPLRIYAERFGDKPTRERSLELEQQISSYDLHLLDVVPTIAQIELSERPQLKAEQAIQDKPLYSKYYDFAGLGIMQGQKNSVFFRASQFGNSSHRHGDQGNFALIDSGTSILTPSGSYGYRFGSSHHSEWTRTTKAHNLPLIGGKGQILDDESATASVVSHKTGDNWSVVQIDLSNTYADAKRFIRTLVTVADKGLIIVDKVTLCTPQPLQWRLHSPLQVQPKGLSVMLCNGNEPYQVKVAGNNLLEPSIDVGYQEETTFNESVVSDADQDIKHIEWLLPTMLEHTVVACCEKSDIYYDMDSNGLLTIDIGLDTLVVNTEGDYVQEQIKHAELA</sequence>
<dbReference type="OrthoDB" id="9772435at2"/>
<name>A0A4Y3ILI9_9VIBR</name>
<dbReference type="PANTHER" id="PTHR39210">
    <property type="entry name" value="HEPARIN-SULFATE LYASE"/>
    <property type="match status" value="1"/>
</dbReference>
<dbReference type="Pfam" id="PF07940">
    <property type="entry name" value="Hepar_II_III_C"/>
    <property type="match status" value="1"/>
</dbReference>
<keyword evidence="4 7" id="KW-0456">Lyase</keyword>
<dbReference type="AlphaFoldDB" id="A0A4Y3ILI9"/>
<dbReference type="Gene3D" id="1.50.10.100">
    <property type="entry name" value="Chondroitin AC/alginate lyase"/>
    <property type="match status" value="1"/>
</dbReference>
<evidence type="ECO:0000313" key="8">
    <source>
        <dbReference type="Proteomes" id="UP000318242"/>
    </source>
</evidence>
<dbReference type="RefSeq" id="WP_141269615.1">
    <property type="nucleotide sequence ID" value="NZ_BJLH01000003.1"/>
</dbReference>
<dbReference type="InterPro" id="IPR013783">
    <property type="entry name" value="Ig-like_fold"/>
</dbReference>
<evidence type="ECO:0000313" key="7">
    <source>
        <dbReference type="EMBL" id="GEA59634.1"/>
    </source>
</evidence>
<dbReference type="GO" id="GO:0042597">
    <property type="term" value="C:periplasmic space"/>
    <property type="evidence" value="ECO:0007669"/>
    <property type="project" value="UniProtKB-SubCell"/>
</dbReference>